<dbReference type="EMBL" id="RBIL01000002">
    <property type="protein sequence ID" value="RKQ86915.1"/>
    <property type="molecule type" value="Genomic_DNA"/>
</dbReference>
<dbReference type="SMART" id="SM00450">
    <property type="entry name" value="RHOD"/>
    <property type="match status" value="2"/>
</dbReference>
<feature type="domain" description="Rhodanese" evidence="3">
    <location>
        <begin position="201"/>
        <end position="285"/>
    </location>
</feature>
<dbReference type="PANTHER" id="PTHR11364:SF27">
    <property type="entry name" value="SULFURTRANSFERASE"/>
    <property type="match status" value="1"/>
</dbReference>
<evidence type="ECO:0000256" key="1">
    <source>
        <dbReference type="ARBA" id="ARBA00022679"/>
    </source>
</evidence>
<dbReference type="AlphaFoldDB" id="A0A660L0Q1"/>
<name>A0A660L0Q1_9ACTN</name>
<feature type="domain" description="Rhodanese" evidence="3">
    <location>
        <begin position="46"/>
        <end position="143"/>
    </location>
</feature>
<organism evidence="4 5">
    <name type="scientific">Solirubrobacter pauli</name>
    <dbReference type="NCBI Taxonomy" id="166793"/>
    <lineage>
        <taxon>Bacteria</taxon>
        <taxon>Bacillati</taxon>
        <taxon>Actinomycetota</taxon>
        <taxon>Thermoleophilia</taxon>
        <taxon>Solirubrobacterales</taxon>
        <taxon>Solirubrobacteraceae</taxon>
        <taxon>Solirubrobacter</taxon>
    </lineage>
</organism>
<keyword evidence="1 4" id="KW-0808">Transferase</keyword>
<dbReference type="InterPro" id="IPR036873">
    <property type="entry name" value="Rhodanese-like_dom_sf"/>
</dbReference>
<keyword evidence="4" id="KW-0670">Pyruvate</keyword>
<dbReference type="Proteomes" id="UP000278962">
    <property type="component" value="Unassembled WGS sequence"/>
</dbReference>
<dbReference type="GO" id="GO:0004792">
    <property type="term" value="F:thiosulfate-cyanide sulfurtransferase activity"/>
    <property type="evidence" value="ECO:0007669"/>
    <property type="project" value="TreeGrafter"/>
</dbReference>
<evidence type="ECO:0000313" key="5">
    <source>
        <dbReference type="Proteomes" id="UP000278962"/>
    </source>
</evidence>
<sequence length="287" mass="30785">MSSLPTPLVTTDWLADHLADADLRLLDATIFLAPPAGPGEDWTQERGDVAHAEEHIPGSRYADLVSELSTDDGWFSRPGAESFAAAVERLGIGDGMKVVVYDRAASMWATRVWWLLRSYGFDDVAVLDGGFPRWKAEGRPTTDEPTPAAPVATFTPCDRPELVASTADVLAVVNDGGACLINSLTAEDFSATETDRYARPGRIPGSLNVPVFDLLATDGTFRSPEELREHFADVLAQPGRKITYCGGGIAATGDALALYLLGEEDVAIYDGSLREWTSDASLPLEVG</sequence>
<dbReference type="PANTHER" id="PTHR11364">
    <property type="entry name" value="THIOSULFATE SULFERTANSFERASE"/>
    <property type="match status" value="1"/>
</dbReference>
<keyword evidence="5" id="KW-1185">Reference proteome</keyword>
<dbReference type="OrthoDB" id="9770030at2"/>
<dbReference type="CDD" id="cd01448">
    <property type="entry name" value="TST_Repeat_1"/>
    <property type="match status" value="1"/>
</dbReference>
<reference evidence="4 5" key="1">
    <citation type="submission" date="2018-10" db="EMBL/GenBank/DDBJ databases">
        <title>Genomic Encyclopedia of Archaeal and Bacterial Type Strains, Phase II (KMG-II): from individual species to whole genera.</title>
        <authorList>
            <person name="Goeker M."/>
        </authorList>
    </citation>
    <scope>NUCLEOTIDE SEQUENCE [LARGE SCALE GENOMIC DNA]</scope>
    <source>
        <strain evidence="4 5">DSM 14954</strain>
    </source>
</reference>
<gene>
    <name evidence="4" type="ORF">C8N24_4932</name>
</gene>
<dbReference type="RefSeq" id="WP_121255061.1">
    <property type="nucleotide sequence ID" value="NZ_RBIL01000002.1"/>
</dbReference>
<dbReference type="InterPro" id="IPR001763">
    <property type="entry name" value="Rhodanese-like_dom"/>
</dbReference>
<dbReference type="Pfam" id="PF00581">
    <property type="entry name" value="Rhodanese"/>
    <property type="match status" value="2"/>
</dbReference>
<accession>A0A660L0Q1</accession>
<dbReference type="CDD" id="cd01449">
    <property type="entry name" value="TST_Repeat_2"/>
    <property type="match status" value="1"/>
</dbReference>
<dbReference type="InterPro" id="IPR045078">
    <property type="entry name" value="TST/MPST-like"/>
</dbReference>
<proteinExistence type="predicted"/>
<dbReference type="Gene3D" id="3.40.250.10">
    <property type="entry name" value="Rhodanese-like domain"/>
    <property type="match status" value="2"/>
</dbReference>
<keyword evidence="2" id="KW-0677">Repeat</keyword>
<evidence type="ECO:0000256" key="2">
    <source>
        <dbReference type="ARBA" id="ARBA00022737"/>
    </source>
</evidence>
<dbReference type="SUPFAM" id="SSF52821">
    <property type="entry name" value="Rhodanese/Cell cycle control phosphatase"/>
    <property type="match status" value="2"/>
</dbReference>
<evidence type="ECO:0000313" key="4">
    <source>
        <dbReference type="EMBL" id="RKQ86915.1"/>
    </source>
</evidence>
<protein>
    <submittedName>
        <fullName evidence="4">Thiosulfate/3-mercaptopyruvate sulfurtransferase</fullName>
    </submittedName>
</protein>
<evidence type="ECO:0000259" key="3">
    <source>
        <dbReference type="PROSITE" id="PS50206"/>
    </source>
</evidence>
<dbReference type="PROSITE" id="PS50206">
    <property type="entry name" value="RHODANESE_3"/>
    <property type="match status" value="2"/>
</dbReference>
<comment type="caution">
    <text evidence="4">The sequence shown here is derived from an EMBL/GenBank/DDBJ whole genome shotgun (WGS) entry which is preliminary data.</text>
</comment>